<accession>A0A7C9AZ79</accession>
<dbReference type="AlphaFoldDB" id="A0A7C9AZ79"/>
<dbReference type="Pfam" id="PF20452">
    <property type="entry name" value="Calmod_bind_C"/>
    <property type="match status" value="1"/>
</dbReference>
<evidence type="ECO:0000313" key="2">
    <source>
        <dbReference type="EMBL" id="MBA4679814.1"/>
    </source>
</evidence>
<proteinExistence type="predicted"/>
<organism evidence="2">
    <name type="scientific">Opuntia streptacantha</name>
    <name type="common">Prickly pear cactus</name>
    <name type="synonym">Opuntia cardona</name>
    <dbReference type="NCBI Taxonomy" id="393608"/>
    <lineage>
        <taxon>Eukaryota</taxon>
        <taxon>Viridiplantae</taxon>
        <taxon>Streptophyta</taxon>
        <taxon>Embryophyta</taxon>
        <taxon>Tracheophyta</taxon>
        <taxon>Spermatophyta</taxon>
        <taxon>Magnoliopsida</taxon>
        <taxon>eudicotyledons</taxon>
        <taxon>Gunneridae</taxon>
        <taxon>Pentapetalae</taxon>
        <taxon>Caryophyllales</taxon>
        <taxon>Cactineae</taxon>
        <taxon>Cactaceae</taxon>
        <taxon>Opuntioideae</taxon>
        <taxon>Opuntia</taxon>
    </lineage>
</organism>
<protein>
    <recommendedName>
        <fullName evidence="1">Calmodulin binding protein C-terminal domain-containing protein</fullName>
    </recommendedName>
</protein>
<dbReference type="InterPro" id="IPR046829">
    <property type="entry name" value="Calmod_bind_C"/>
</dbReference>
<feature type="domain" description="Calmodulin binding protein C-terminal" evidence="1">
    <location>
        <begin position="15"/>
        <end position="70"/>
    </location>
</feature>
<name>A0A7C9AZ79_OPUST</name>
<reference evidence="2" key="1">
    <citation type="journal article" date="2013" name="J. Plant Res.">
        <title>Effect of fungi and light on seed germination of three Opuntia species from semiarid lands of central Mexico.</title>
        <authorList>
            <person name="Delgado-Sanchez P."/>
            <person name="Jimenez-Bremont J.F."/>
            <person name="Guerrero-Gonzalez Mde L."/>
            <person name="Flores J."/>
        </authorList>
    </citation>
    <scope>NUCLEOTIDE SEQUENCE</scope>
    <source>
        <tissue evidence="2">Cladode</tissue>
    </source>
</reference>
<reference evidence="2" key="2">
    <citation type="submission" date="2020-07" db="EMBL/GenBank/DDBJ databases">
        <authorList>
            <person name="Vera ALvarez R."/>
            <person name="Arias-Moreno D.M."/>
            <person name="Jimenez-Jacinto V."/>
            <person name="Jimenez-Bremont J.F."/>
            <person name="Swaminathan K."/>
            <person name="Moose S.P."/>
            <person name="Guerrero-Gonzalez M.L."/>
            <person name="Marino-Ramirez L."/>
            <person name="Landsman D."/>
            <person name="Rodriguez-Kessler M."/>
            <person name="Delgado-Sanchez P."/>
        </authorList>
    </citation>
    <scope>NUCLEOTIDE SEQUENCE</scope>
    <source>
        <tissue evidence="2">Cladode</tissue>
    </source>
</reference>
<dbReference type="EMBL" id="GISG01284775">
    <property type="protein sequence ID" value="MBA4679812.1"/>
    <property type="molecule type" value="Transcribed_RNA"/>
</dbReference>
<evidence type="ECO:0000259" key="1">
    <source>
        <dbReference type="Pfam" id="PF20452"/>
    </source>
</evidence>
<dbReference type="EMBL" id="GISG01284777">
    <property type="protein sequence ID" value="MBA4679814.1"/>
    <property type="molecule type" value="Transcribed_RNA"/>
</dbReference>
<sequence>MVKHANECHLDSTQYSYYNDDERVELLFNSIYKVIAVKFHGQNYLPIDVLDLHQKALVDELKLCAFGKEKKLVPLHSPSASTSIVPSSIQPNVSFYGANLDFQHDGFSIIDQELPEEQLGFNTPGPESASYPCTVESAYKPENDSTGKNDQPLVQALFSPATFLMNDSAAENSNGAYKWLQNDPITTSGPHNLFSGPSHLHTLL</sequence>